<sequence>MRLSDDELRSALRAEAAAHRPDREAMLDRITTAAMSPDEGTARRGPRIRMAAAAAAVVAVFAGGGVANWALAGGSDRDDPAPTPAPSPTTATASPSPAASASAPQRETPTAEPTTRRPTSKPAEPTATQPGNTRTELWSDGSVDPDGGASVVTLKAAEELTALEVVIRVARTDGLVARGGTKQTPGASVSATVTEEPDALVYRFVLSSADTLAPGTYTFTAKYTHPSETRNAGADTYQATATTASTPLKVHGDFH</sequence>
<feature type="compositionally biased region" description="Low complexity" evidence="1">
    <location>
        <begin position="88"/>
        <end position="117"/>
    </location>
</feature>
<feature type="compositionally biased region" description="Basic and acidic residues" evidence="1">
    <location>
        <begin position="14"/>
        <end position="27"/>
    </location>
</feature>
<protein>
    <submittedName>
        <fullName evidence="3">Uncharacterized protein</fullName>
    </submittedName>
</protein>
<comment type="caution">
    <text evidence="3">The sequence shown here is derived from an EMBL/GenBank/DDBJ whole genome shotgun (WGS) entry which is preliminary data.</text>
</comment>
<feature type="region of interest" description="Disordered" evidence="1">
    <location>
        <begin position="14"/>
        <end position="44"/>
    </location>
</feature>
<evidence type="ECO:0000256" key="1">
    <source>
        <dbReference type="SAM" id="MobiDB-lite"/>
    </source>
</evidence>
<evidence type="ECO:0000313" key="3">
    <source>
        <dbReference type="EMBL" id="MBG0560388.1"/>
    </source>
</evidence>
<name>A0A931C6J3_9ACTN</name>
<dbReference type="Proteomes" id="UP000598146">
    <property type="component" value="Unassembled WGS sequence"/>
</dbReference>
<gene>
    <name evidence="3" type="ORF">I4J89_02755</name>
</gene>
<keyword evidence="2" id="KW-1133">Transmembrane helix</keyword>
<dbReference type="EMBL" id="JADQTO010000001">
    <property type="protein sequence ID" value="MBG0560388.1"/>
    <property type="molecule type" value="Genomic_DNA"/>
</dbReference>
<reference evidence="3" key="1">
    <citation type="submission" date="2020-11" db="EMBL/GenBank/DDBJ databases">
        <title>Isolation and identification of active actinomycetes.</title>
        <authorList>
            <person name="Sun X."/>
        </authorList>
    </citation>
    <scope>NUCLEOTIDE SEQUENCE</scope>
    <source>
        <strain evidence="3">NEAU-A11</strain>
    </source>
</reference>
<keyword evidence="4" id="KW-1185">Reference proteome</keyword>
<dbReference type="AlphaFoldDB" id="A0A931C6J3"/>
<accession>A0A931C6J3</accession>
<dbReference type="RefSeq" id="WP_196412176.1">
    <property type="nucleotide sequence ID" value="NZ_JADQTO010000001.1"/>
</dbReference>
<feature type="transmembrane region" description="Helical" evidence="2">
    <location>
        <begin position="51"/>
        <end position="71"/>
    </location>
</feature>
<feature type="compositionally biased region" description="Polar residues" evidence="1">
    <location>
        <begin position="126"/>
        <end position="136"/>
    </location>
</feature>
<keyword evidence="2" id="KW-0812">Transmembrane</keyword>
<evidence type="ECO:0000256" key="2">
    <source>
        <dbReference type="SAM" id="Phobius"/>
    </source>
</evidence>
<proteinExistence type="predicted"/>
<evidence type="ECO:0000313" key="4">
    <source>
        <dbReference type="Proteomes" id="UP000598146"/>
    </source>
</evidence>
<keyword evidence="2" id="KW-0472">Membrane</keyword>
<feature type="region of interest" description="Disordered" evidence="1">
    <location>
        <begin position="73"/>
        <end position="144"/>
    </location>
</feature>
<organism evidence="3 4">
    <name type="scientific">Actinoplanes aureus</name>
    <dbReference type="NCBI Taxonomy" id="2792083"/>
    <lineage>
        <taxon>Bacteria</taxon>
        <taxon>Bacillati</taxon>
        <taxon>Actinomycetota</taxon>
        <taxon>Actinomycetes</taxon>
        <taxon>Micromonosporales</taxon>
        <taxon>Micromonosporaceae</taxon>
        <taxon>Actinoplanes</taxon>
    </lineage>
</organism>